<feature type="non-terminal residue" evidence="1">
    <location>
        <position position="218"/>
    </location>
</feature>
<sequence>MKGLPDAVLFRTNVSLSSLSPLEKKHSFMARPPAFAANRTSLNSPSLPFELKMLNVLQGQEMGWEERQELAQRVAALPTHNKKKLIDFIEGTRGAAESAVESNACKSFQCSPVQFGEILSREEGVDQLSEHFQTLVSELIPTLESILYPLQTSHKHFSIRRILLRCFRDQVLLRIFESVPSRIPRLEHLVFTVLFESHDNSQEYDRFEQLANVILGRE</sequence>
<reference evidence="2" key="1">
    <citation type="submission" date="2022-10" db="EMBL/GenBank/DDBJ databases">
        <title>Genome assembly of Pristionchus species.</title>
        <authorList>
            <person name="Yoshida K."/>
            <person name="Sommer R.J."/>
        </authorList>
    </citation>
    <scope>NUCLEOTIDE SEQUENCE [LARGE SCALE GENOMIC DNA]</scope>
    <source>
        <strain evidence="2">RS5460</strain>
    </source>
</reference>
<evidence type="ECO:0000313" key="2">
    <source>
        <dbReference type="Proteomes" id="UP001328107"/>
    </source>
</evidence>
<organism evidence="1 2">
    <name type="scientific">Pristionchus mayeri</name>
    <dbReference type="NCBI Taxonomy" id="1317129"/>
    <lineage>
        <taxon>Eukaryota</taxon>
        <taxon>Metazoa</taxon>
        <taxon>Ecdysozoa</taxon>
        <taxon>Nematoda</taxon>
        <taxon>Chromadorea</taxon>
        <taxon>Rhabditida</taxon>
        <taxon>Rhabditina</taxon>
        <taxon>Diplogasteromorpha</taxon>
        <taxon>Diplogasteroidea</taxon>
        <taxon>Neodiplogasteridae</taxon>
        <taxon>Pristionchus</taxon>
    </lineage>
</organism>
<keyword evidence="2" id="KW-1185">Reference proteome</keyword>
<accession>A0AAN5CBD1</accession>
<evidence type="ECO:0000313" key="1">
    <source>
        <dbReference type="EMBL" id="GMR36887.1"/>
    </source>
</evidence>
<dbReference type="Proteomes" id="UP001328107">
    <property type="component" value="Unassembled WGS sequence"/>
</dbReference>
<dbReference type="AlphaFoldDB" id="A0AAN5CBD1"/>
<gene>
    <name evidence="1" type="ORF">PMAYCL1PPCAC_07082</name>
</gene>
<comment type="caution">
    <text evidence="1">The sequence shown here is derived from an EMBL/GenBank/DDBJ whole genome shotgun (WGS) entry which is preliminary data.</text>
</comment>
<name>A0AAN5CBD1_9BILA</name>
<dbReference type="EMBL" id="BTRK01000002">
    <property type="protein sequence ID" value="GMR36887.1"/>
    <property type="molecule type" value="Genomic_DNA"/>
</dbReference>
<proteinExistence type="predicted"/>
<protein>
    <submittedName>
        <fullName evidence="1">Uncharacterized protein</fullName>
    </submittedName>
</protein>